<keyword evidence="5" id="KW-0378">Hydrolase</keyword>
<evidence type="ECO:0000256" key="8">
    <source>
        <dbReference type="RuleBase" id="RU004447"/>
    </source>
</evidence>
<keyword evidence="4" id="KW-0479">Metal-binding</keyword>
<sequence>MKFPITYYLIVLLIGCFQLSRGQQKDKPELKPADITKGQLNNGMHYYIMHNEEPEDRVSFYFAQKVGSILEEDSQQGLAHFLEHMAFNGTEHFPNKRMLEYLEKNSIKFGNEINAATHYDETIYRIQNVPVENERLLDSILLILHDWSDGLTLSAAEIDNERGVVREEWRSRYTAQRRAADSILNQGLLKDSRYAKRGVIGTMDVIDNFNYEELRDYYQKWYRPDLQAVIIVGDIDEKKMEEKVKKLFSTISLEKDRPKRERYKVKVGDEFTYLNLANKELGTTSIEYFLRYEVDPTLTEKEMFQHEVKLEILTSIIDRRFIKTVDQPSSPVYSARFTDRDFTLPKNIGILKSTLHPKKDSLLPALKLAATELKRFWLHGANQDEFDRTKSSIAGGLKSRINSGGSSNIYHAIEISEAFFRNHQVIDYTSLYQYKLDYLEGLTKEDILIFFKQYYTVKGNVVAILGSDEIKYPSKKEAFNTIIDAKNTKPEPYKEVEVKAKKLMNLELKGGKVISEEQVKDTEGTKFILSNGAEVFLYPTLDKDDKMVYFKAISPGGRSQLNKELLDNSLFAYMFAEASGIANLTKKELAKSNEVIVPSVKIEEYEETMDRYSYANNLENLLKGIYLAFTEPRFDESAFDAAKQNLENLNRMLHANNRADFSDSLKLAMSNYSPREVYLGEKLLNSLSMEKMETLYKDRIKNAADFRFIFMGDIEKEVFIPLIEKYIGSLSGDTTATEKIVDHGMKPAKGIRKVHISQQMETPQTTVSVYITDDLPYNHENKLVMAVIAELLEKRYMERIREEEGGTYVVRVKGDLQYIPEDHFTLSVNFNCNPSKTDRLVEIVYEELHALSHNVDSAKLLEVKTNLMKELGDKKDNSMNHLEKITSSIETNTAISSYQEDIVRVERLTAENIKTVAKKVNDNPRIVEGILAPETQESK</sequence>
<dbReference type="Gene3D" id="3.30.830.10">
    <property type="entry name" value="Metalloenzyme, LuxS/M16 peptidase-like"/>
    <property type="match status" value="4"/>
</dbReference>
<dbReference type="PROSITE" id="PS00143">
    <property type="entry name" value="INSULINASE"/>
    <property type="match status" value="1"/>
</dbReference>
<dbReference type="Proteomes" id="UP000289859">
    <property type="component" value="Unassembled WGS sequence"/>
</dbReference>
<gene>
    <name evidence="11" type="ORF">DSM02_235</name>
</gene>
<name>A0A4Q0PIW6_9FLAO</name>
<protein>
    <submittedName>
        <fullName evidence="11">Zinc protease</fullName>
    </submittedName>
</protein>
<dbReference type="OrthoDB" id="9811314at2"/>
<evidence type="ECO:0000256" key="1">
    <source>
        <dbReference type="ARBA" id="ARBA00001947"/>
    </source>
</evidence>
<feature type="domain" description="Peptidase M16 C-terminal" evidence="10">
    <location>
        <begin position="208"/>
        <end position="391"/>
    </location>
</feature>
<dbReference type="InterPro" id="IPR001431">
    <property type="entry name" value="Pept_M16_Zn_BS"/>
</dbReference>
<dbReference type="EMBL" id="QOVK01000001">
    <property type="protein sequence ID" value="RXG26241.1"/>
    <property type="molecule type" value="Genomic_DNA"/>
</dbReference>
<evidence type="ECO:0000259" key="9">
    <source>
        <dbReference type="Pfam" id="PF00675"/>
    </source>
</evidence>
<dbReference type="Pfam" id="PF00675">
    <property type="entry name" value="Peptidase_M16"/>
    <property type="match status" value="1"/>
</dbReference>
<reference evidence="11 12" key="1">
    <citation type="submission" date="2018-07" db="EMBL/GenBank/DDBJ databases">
        <title>Leeuwenhoekiella genomics.</title>
        <authorList>
            <person name="Tahon G."/>
            <person name="Willems A."/>
        </authorList>
    </citation>
    <scope>NUCLEOTIDE SEQUENCE [LARGE SCALE GENOMIC DNA]</scope>
    <source>
        <strain evidence="11 12">LMG 29608</strain>
    </source>
</reference>
<dbReference type="PANTHER" id="PTHR43690">
    <property type="entry name" value="NARDILYSIN"/>
    <property type="match status" value="1"/>
</dbReference>
<dbReference type="Pfam" id="PF05193">
    <property type="entry name" value="Peptidase_M16_C"/>
    <property type="match status" value="2"/>
</dbReference>
<organism evidence="11 12">
    <name type="scientific">Leeuwenhoekiella polynyae</name>
    <dbReference type="NCBI Taxonomy" id="1550906"/>
    <lineage>
        <taxon>Bacteria</taxon>
        <taxon>Pseudomonadati</taxon>
        <taxon>Bacteroidota</taxon>
        <taxon>Flavobacteriia</taxon>
        <taxon>Flavobacteriales</taxon>
        <taxon>Flavobacteriaceae</taxon>
        <taxon>Leeuwenhoekiella</taxon>
    </lineage>
</organism>
<dbReference type="PANTHER" id="PTHR43690:SF17">
    <property type="entry name" value="PROTEIN YHJJ"/>
    <property type="match status" value="1"/>
</dbReference>
<dbReference type="SUPFAM" id="SSF63411">
    <property type="entry name" value="LuxS/MPP-like metallohydrolase"/>
    <property type="match status" value="4"/>
</dbReference>
<evidence type="ECO:0000313" key="12">
    <source>
        <dbReference type="Proteomes" id="UP000289859"/>
    </source>
</evidence>
<comment type="similarity">
    <text evidence="2 8">Belongs to the peptidase M16 family.</text>
</comment>
<dbReference type="GO" id="GO:0046872">
    <property type="term" value="F:metal ion binding"/>
    <property type="evidence" value="ECO:0007669"/>
    <property type="project" value="UniProtKB-KW"/>
</dbReference>
<accession>A0A4Q0PIW6</accession>
<evidence type="ECO:0000256" key="2">
    <source>
        <dbReference type="ARBA" id="ARBA00007261"/>
    </source>
</evidence>
<dbReference type="GO" id="GO:0006508">
    <property type="term" value="P:proteolysis"/>
    <property type="evidence" value="ECO:0007669"/>
    <property type="project" value="UniProtKB-KW"/>
</dbReference>
<dbReference type="PROSITE" id="PS51257">
    <property type="entry name" value="PROKAR_LIPOPROTEIN"/>
    <property type="match status" value="1"/>
</dbReference>
<evidence type="ECO:0000256" key="4">
    <source>
        <dbReference type="ARBA" id="ARBA00022723"/>
    </source>
</evidence>
<keyword evidence="6" id="KW-0862">Zinc</keyword>
<evidence type="ECO:0000256" key="3">
    <source>
        <dbReference type="ARBA" id="ARBA00022670"/>
    </source>
</evidence>
<dbReference type="InterPro" id="IPR011249">
    <property type="entry name" value="Metalloenz_LuxS/M16"/>
</dbReference>
<dbReference type="InterPro" id="IPR050626">
    <property type="entry name" value="Peptidase_M16"/>
</dbReference>
<evidence type="ECO:0000256" key="7">
    <source>
        <dbReference type="ARBA" id="ARBA00023049"/>
    </source>
</evidence>
<evidence type="ECO:0000256" key="6">
    <source>
        <dbReference type="ARBA" id="ARBA00022833"/>
    </source>
</evidence>
<keyword evidence="3 11" id="KW-0645">Protease</keyword>
<evidence type="ECO:0000256" key="5">
    <source>
        <dbReference type="ARBA" id="ARBA00022801"/>
    </source>
</evidence>
<comment type="cofactor">
    <cofactor evidence="1">
        <name>Zn(2+)</name>
        <dbReference type="ChEBI" id="CHEBI:29105"/>
    </cofactor>
</comment>
<evidence type="ECO:0000313" key="11">
    <source>
        <dbReference type="EMBL" id="RXG26241.1"/>
    </source>
</evidence>
<dbReference type="AlphaFoldDB" id="A0A4Q0PIW6"/>
<dbReference type="InterPro" id="IPR007863">
    <property type="entry name" value="Peptidase_M16_C"/>
</dbReference>
<keyword evidence="12" id="KW-1185">Reference proteome</keyword>
<feature type="domain" description="Peptidase M16 C-terminal" evidence="10">
    <location>
        <begin position="687"/>
        <end position="867"/>
    </location>
</feature>
<keyword evidence="7" id="KW-0482">Metalloprotease</keyword>
<proteinExistence type="inferred from homology"/>
<evidence type="ECO:0000259" key="10">
    <source>
        <dbReference type="Pfam" id="PF05193"/>
    </source>
</evidence>
<comment type="caution">
    <text evidence="11">The sequence shown here is derived from an EMBL/GenBank/DDBJ whole genome shotgun (WGS) entry which is preliminary data.</text>
</comment>
<feature type="domain" description="Peptidase M16 N-terminal" evidence="9">
    <location>
        <begin position="50"/>
        <end position="171"/>
    </location>
</feature>
<dbReference type="RefSeq" id="WP_128763925.1">
    <property type="nucleotide sequence ID" value="NZ_JBHUOO010000004.1"/>
</dbReference>
<dbReference type="GO" id="GO:0004222">
    <property type="term" value="F:metalloendopeptidase activity"/>
    <property type="evidence" value="ECO:0007669"/>
    <property type="project" value="InterPro"/>
</dbReference>
<dbReference type="InterPro" id="IPR011765">
    <property type="entry name" value="Pept_M16_N"/>
</dbReference>